<evidence type="ECO:0000259" key="3">
    <source>
        <dbReference type="PROSITE" id="PS50076"/>
    </source>
</evidence>
<dbReference type="GO" id="GO:0051082">
    <property type="term" value="F:unfolded protein binding"/>
    <property type="evidence" value="ECO:0007669"/>
    <property type="project" value="TreeGrafter"/>
</dbReference>
<dbReference type="PRINTS" id="PR00625">
    <property type="entry name" value="JDOMAIN"/>
</dbReference>
<feature type="region of interest" description="Disordered" evidence="2">
    <location>
        <begin position="59"/>
        <end position="102"/>
    </location>
</feature>
<dbReference type="AlphaFoldDB" id="A0A2N8UCA3"/>
<dbReference type="SUPFAM" id="SSF46565">
    <property type="entry name" value="Chaperone J-domain"/>
    <property type="match status" value="1"/>
</dbReference>
<dbReference type="Proteomes" id="UP000239563">
    <property type="component" value="Chromosome IV"/>
</dbReference>
<dbReference type="GO" id="GO:0005737">
    <property type="term" value="C:cytoplasm"/>
    <property type="evidence" value="ECO:0007669"/>
    <property type="project" value="TreeGrafter"/>
</dbReference>
<evidence type="ECO:0000256" key="2">
    <source>
        <dbReference type="SAM" id="MobiDB-lite"/>
    </source>
</evidence>
<evidence type="ECO:0000313" key="4">
    <source>
        <dbReference type="EMBL" id="SJX62370.1"/>
    </source>
</evidence>
<dbReference type="Pfam" id="PF00226">
    <property type="entry name" value="DnaJ"/>
    <property type="match status" value="1"/>
</dbReference>
<proteinExistence type="predicted"/>
<evidence type="ECO:0000313" key="5">
    <source>
        <dbReference type="Proteomes" id="UP000239563"/>
    </source>
</evidence>
<feature type="region of interest" description="Disordered" evidence="2">
    <location>
        <begin position="338"/>
        <end position="391"/>
    </location>
</feature>
<organism evidence="4 5">
    <name type="scientific">Sporisorium reilianum f. sp. reilianum</name>
    <dbReference type="NCBI Taxonomy" id="72559"/>
    <lineage>
        <taxon>Eukaryota</taxon>
        <taxon>Fungi</taxon>
        <taxon>Dikarya</taxon>
        <taxon>Basidiomycota</taxon>
        <taxon>Ustilaginomycotina</taxon>
        <taxon>Ustilaginomycetes</taxon>
        <taxon>Ustilaginales</taxon>
        <taxon>Ustilaginaceae</taxon>
        <taxon>Sporisorium</taxon>
    </lineage>
</organism>
<dbReference type="EMBL" id="LT795057">
    <property type="protein sequence ID" value="SJX62370.1"/>
    <property type="molecule type" value="Genomic_DNA"/>
</dbReference>
<protein>
    <recommendedName>
        <fullName evidence="3">J domain-containing protein</fullName>
    </recommendedName>
</protein>
<feature type="domain" description="J" evidence="3">
    <location>
        <begin position="110"/>
        <end position="181"/>
    </location>
</feature>
<accession>A0A2N8UCA3</accession>
<dbReference type="Gene3D" id="1.10.287.110">
    <property type="entry name" value="DnaJ domain"/>
    <property type="match status" value="1"/>
</dbReference>
<dbReference type="InterPro" id="IPR001623">
    <property type="entry name" value="DnaJ_domain"/>
</dbReference>
<gene>
    <name evidence="4" type="ORF">SRS1_13217</name>
</gene>
<dbReference type="SMART" id="SM00271">
    <property type="entry name" value="DnaJ"/>
    <property type="match status" value="1"/>
</dbReference>
<feature type="compositionally biased region" description="Low complexity" evidence="2">
    <location>
        <begin position="59"/>
        <end position="97"/>
    </location>
</feature>
<name>A0A2N8UCA3_9BASI</name>
<dbReference type="PANTHER" id="PTHR43096">
    <property type="entry name" value="DNAJ HOMOLOG 1, MITOCHONDRIAL-RELATED"/>
    <property type="match status" value="1"/>
</dbReference>
<dbReference type="InterPro" id="IPR036869">
    <property type="entry name" value="J_dom_sf"/>
</dbReference>
<dbReference type="PANTHER" id="PTHR43096:SF52">
    <property type="entry name" value="DNAJ HOMOLOG 1, MITOCHONDRIAL-RELATED"/>
    <property type="match status" value="1"/>
</dbReference>
<evidence type="ECO:0000256" key="1">
    <source>
        <dbReference type="ARBA" id="ARBA00023186"/>
    </source>
</evidence>
<sequence length="391" mass="42763">MAVSTAAGCSRSIVASAAASSSRVAGSSSFKRTFKTNIAQASLPPSWLLPSQAHLLTRTRTTTTTSSGSGAHRRLSTTTASHARIRSTSSSSPTSASQDLAFPTHLTNPSPYDIFHFADRKVSPSEVKARYYDLVRVCHPDRFASSATKTKTQAAEEFKSVISAYNILKDPSKKQLYDRAGIGWGSTASSAIDWRNMPDRRYTRRYNPAYTGAGHDRFGWQHTDFYSSHFSPGSAGKAGWNGGNGTYTNGLFISTLFLLIWLLAGLQYSRLSLQSAKAIERADKHHLDAARSLNEAREVARSQEGRERWRAFRRRAREQKVLEDVERQAEAGMRMGHGVEGMSREDGGYTESAYGIGHGGPSGKQAAHDRFAAHLAQHAKQPNTASYPTSP</sequence>
<dbReference type="PROSITE" id="PS50076">
    <property type="entry name" value="DNAJ_2"/>
    <property type="match status" value="1"/>
</dbReference>
<keyword evidence="1" id="KW-0143">Chaperone</keyword>
<reference evidence="4 5" key="1">
    <citation type="submission" date="2017-02" db="EMBL/GenBank/DDBJ databases">
        <authorList>
            <person name="Peterson S.W."/>
        </authorList>
    </citation>
    <scope>NUCLEOTIDE SEQUENCE [LARGE SCALE GENOMIC DNA]</scope>
    <source>
        <strain evidence="4 5">SRS1_H2-8</strain>
    </source>
</reference>
<dbReference type="CDD" id="cd06257">
    <property type="entry name" value="DnaJ"/>
    <property type="match status" value="1"/>
</dbReference>
<feature type="compositionally biased region" description="Polar residues" evidence="2">
    <location>
        <begin position="380"/>
        <end position="391"/>
    </location>
</feature>
<dbReference type="GO" id="GO:0042026">
    <property type="term" value="P:protein refolding"/>
    <property type="evidence" value="ECO:0007669"/>
    <property type="project" value="TreeGrafter"/>
</dbReference>